<comment type="caution">
    <text evidence="3">The sequence shown here is derived from an EMBL/GenBank/DDBJ whole genome shotgun (WGS) entry which is preliminary data.</text>
</comment>
<feature type="compositionally biased region" description="Polar residues" evidence="1">
    <location>
        <begin position="257"/>
        <end position="271"/>
    </location>
</feature>
<feature type="region of interest" description="Disordered" evidence="1">
    <location>
        <begin position="233"/>
        <end position="312"/>
    </location>
</feature>
<dbReference type="GO" id="GO:0016020">
    <property type="term" value="C:membrane"/>
    <property type="evidence" value="ECO:0007669"/>
    <property type="project" value="InterPro"/>
</dbReference>
<sequence length="407" mass="44707">MEPISGFITLKNDVLRRGEEFTLLVQTTSMLNRGPTYLPGDEYGYSVVIVNLVNVNTHNPEFERSIYHFQGHKEPDFFIGKVHAVDLDIGSTVTYSLIQNNSAEDDASPPRKDAAVAMVKFGVGVATTMTTQTDLVIIIILAVLSGCLLLIIIVLSIYIYRNQNSPPTITHPYGTEAEHIDAYFETSKSFERGINDIPTDYHNSYIDTSAGVYKPTARDRHLAIYNDVGTGRDSTAIQENPFQTRVKGTHGSKEGKNSYSGYSAQSVNFPGNSRPDSRSSHPGSHSSRSHPHSSQSVARSEPRSSDYGAPRHASHMDYETALSPMDDELYSTLSTSDPSFRNSAGSLNMFKVGNSTQALVPPHSPAGSGMFKGKGSSVSFIDDHQVNVYQPDNAISHRDKPEITVYY</sequence>
<organism evidence="3 4">
    <name type="scientific">Paralvinella palmiformis</name>
    <dbReference type="NCBI Taxonomy" id="53620"/>
    <lineage>
        <taxon>Eukaryota</taxon>
        <taxon>Metazoa</taxon>
        <taxon>Spiralia</taxon>
        <taxon>Lophotrochozoa</taxon>
        <taxon>Annelida</taxon>
        <taxon>Polychaeta</taxon>
        <taxon>Sedentaria</taxon>
        <taxon>Canalipalpata</taxon>
        <taxon>Terebellida</taxon>
        <taxon>Terebelliformia</taxon>
        <taxon>Alvinellidae</taxon>
        <taxon>Paralvinella</taxon>
    </lineage>
</organism>
<dbReference type="Proteomes" id="UP001208570">
    <property type="component" value="Unassembled WGS sequence"/>
</dbReference>
<dbReference type="SUPFAM" id="SSF49313">
    <property type="entry name" value="Cadherin-like"/>
    <property type="match status" value="1"/>
</dbReference>
<name>A0AAD9K469_9ANNE</name>
<keyword evidence="2" id="KW-0812">Transmembrane</keyword>
<evidence type="ECO:0000256" key="1">
    <source>
        <dbReference type="SAM" id="MobiDB-lite"/>
    </source>
</evidence>
<evidence type="ECO:0008006" key="5">
    <source>
        <dbReference type="Google" id="ProtNLM"/>
    </source>
</evidence>
<dbReference type="GO" id="GO:0005509">
    <property type="term" value="F:calcium ion binding"/>
    <property type="evidence" value="ECO:0007669"/>
    <property type="project" value="InterPro"/>
</dbReference>
<dbReference type="InterPro" id="IPR015919">
    <property type="entry name" value="Cadherin-like_sf"/>
</dbReference>
<evidence type="ECO:0000313" key="3">
    <source>
        <dbReference type="EMBL" id="KAK2164402.1"/>
    </source>
</evidence>
<reference evidence="3" key="1">
    <citation type="journal article" date="2023" name="Mol. Biol. Evol.">
        <title>Third-Generation Sequencing Reveals the Adaptive Role of the Epigenome in Three Deep-Sea Polychaetes.</title>
        <authorList>
            <person name="Perez M."/>
            <person name="Aroh O."/>
            <person name="Sun Y."/>
            <person name="Lan Y."/>
            <person name="Juniper S.K."/>
            <person name="Young C.R."/>
            <person name="Angers B."/>
            <person name="Qian P.Y."/>
        </authorList>
    </citation>
    <scope>NUCLEOTIDE SEQUENCE</scope>
    <source>
        <strain evidence="3">P08H-3</strain>
    </source>
</reference>
<feature type="transmembrane region" description="Helical" evidence="2">
    <location>
        <begin position="135"/>
        <end position="160"/>
    </location>
</feature>
<keyword evidence="2" id="KW-0472">Membrane</keyword>
<feature type="compositionally biased region" description="Low complexity" evidence="1">
    <location>
        <begin position="280"/>
        <end position="296"/>
    </location>
</feature>
<evidence type="ECO:0000313" key="4">
    <source>
        <dbReference type="Proteomes" id="UP001208570"/>
    </source>
</evidence>
<accession>A0AAD9K469</accession>
<keyword evidence="4" id="KW-1185">Reference proteome</keyword>
<keyword evidence="2" id="KW-1133">Transmembrane helix</keyword>
<gene>
    <name evidence="3" type="ORF">LSH36_64g02014</name>
</gene>
<feature type="compositionally biased region" description="Polar residues" evidence="1">
    <location>
        <begin position="233"/>
        <end position="243"/>
    </location>
</feature>
<protein>
    <recommendedName>
        <fullName evidence="5">Cadherin domain-containing protein</fullName>
    </recommendedName>
</protein>
<proteinExistence type="predicted"/>
<dbReference type="AlphaFoldDB" id="A0AAD9K469"/>
<dbReference type="EMBL" id="JAODUP010000064">
    <property type="protein sequence ID" value="KAK2164402.1"/>
    <property type="molecule type" value="Genomic_DNA"/>
</dbReference>
<evidence type="ECO:0000256" key="2">
    <source>
        <dbReference type="SAM" id="Phobius"/>
    </source>
</evidence>